<dbReference type="GO" id="GO:0009523">
    <property type="term" value="C:photosystem II"/>
    <property type="evidence" value="ECO:0007669"/>
    <property type="project" value="UniProtKB-KW"/>
</dbReference>
<dbReference type="PANTHER" id="PTHR47128">
    <property type="match status" value="1"/>
</dbReference>
<dbReference type="EMBL" id="AVBF01000032">
    <property type="protein sequence ID" value="KGP72334.1"/>
    <property type="molecule type" value="Genomic_DNA"/>
</dbReference>
<dbReference type="Proteomes" id="UP000030147">
    <property type="component" value="Unassembled WGS sequence"/>
</dbReference>
<dbReference type="Gene3D" id="3.40.50.720">
    <property type="entry name" value="NAD(P)-binding Rossmann-like Domain"/>
    <property type="match status" value="1"/>
</dbReference>
<comment type="caution">
    <text evidence="4">The sequence shown here is derived from an EMBL/GenBank/DDBJ whole genome shotgun (WGS) entry which is preliminary data.</text>
</comment>
<dbReference type="InterPro" id="IPR036291">
    <property type="entry name" value="NAD(P)-bd_dom_sf"/>
</dbReference>
<sequence length="295" mass="33332">MKRILIAGATGYLGKYLVQSFKRKGYYVKVLVRNPQKLEYQGPFLEPAVANLIDEVHIGDVTDATTLKGCCKGIDSVCSAIGLTRQKDNMTFYNVDYLGNLALLKEAEEQGVQKFMYIHASQGEEMSNPVVEAKQLFVNQLIQSPLNYIIVKPTGYFSDLSEYIKMAHQGRVYLIGSGKKKVNPIHGEDLAEYCTDVLIHHNNKQIDVGGPHVYKHEEIAKLAFQVLQKKEKITRIPAVLIRVVLPVIKVVNKKQYGLLAFFYEAITTDVVAPSYGKHKLRSFFKQYIERSKGDK</sequence>
<dbReference type="Pfam" id="PF13460">
    <property type="entry name" value="NAD_binding_10"/>
    <property type="match status" value="1"/>
</dbReference>
<accession>A0A0A2T9Y8</accession>
<keyword evidence="5" id="KW-1185">Reference proteome</keyword>
<feature type="domain" description="NAD(P)-binding" evidence="3">
    <location>
        <begin position="8"/>
        <end position="198"/>
    </location>
</feature>
<name>A0A0A2T9Y8_9BACI</name>
<organism evidence="4 5">
    <name type="scientific">Pontibacillus yanchengensis Y32</name>
    <dbReference type="NCBI Taxonomy" id="1385514"/>
    <lineage>
        <taxon>Bacteria</taxon>
        <taxon>Bacillati</taxon>
        <taxon>Bacillota</taxon>
        <taxon>Bacilli</taxon>
        <taxon>Bacillales</taxon>
        <taxon>Bacillaceae</taxon>
        <taxon>Pontibacillus</taxon>
    </lineage>
</organism>
<dbReference type="OrthoDB" id="9774199at2"/>
<dbReference type="SUPFAM" id="SSF51735">
    <property type="entry name" value="NAD(P)-binding Rossmann-fold domains"/>
    <property type="match status" value="1"/>
</dbReference>
<proteinExistence type="predicted"/>
<keyword evidence="1" id="KW-0602">Photosynthesis</keyword>
<dbReference type="RefSeq" id="WP_036820243.1">
    <property type="nucleotide sequence ID" value="NZ_AVBF01000032.1"/>
</dbReference>
<evidence type="ECO:0000313" key="5">
    <source>
        <dbReference type="Proteomes" id="UP000030147"/>
    </source>
</evidence>
<dbReference type="InterPro" id="IPR016040">
    <property type="entry name" value="NAD(P)-bd_dom"/>
</dbReference>
<evidence type="ECO:0000259" key="3">
    <source>
        <dbReference type="Pfam" id="PF13460"/>
    </source>
</evidence>
<dbReference type="eggNOG" id="COG0702">
    <property type="taxonomic scope" value="Bacteria"/>
</dbReference>
<protein>
    <submittedName>
        <fullName evidence="4">NAD-dependent dehydratase</fullName>
    </submittedName>
</protein>
<reference evidence="4 5" key="1">
    <citation type="journal article" date="2015" name="Stand. Genomic Sci.">
        <title>High quality draft genome sequence of the moderately halophilic bacterium Pontibacillus yanchengensis Y32(T) and comparison among Pontibacillus genomes.</title>
        <authorList>
            <person name="Huang J."/>
            <person name="Qiao Z.X."/>
            <person name="Tang J.W."/>
            <person name="Wang G."/>
        </authorList>
    </citation>
    <scope>NUCLEOTIDE SEQUENCE [LARGE SCALE GENOMIC DNA]</scope>
    <source>
        <strain evidence="4 5">Y32</strain>
    </source>
</reference>
<dbReference type="STRING" id="1385514.N782_12945"/>
<dbReference type="PANTHER" id="PTHR47128:SF2">
    <property type="entry name" value="PROTEIN HIGH CHLOROPHYLL FLUORESCENCE PHENOTYPE 244, CHLOROPLASTIC"/>
    <property type="match status" value="1"/>
</dbReference>
<dbReference type="GO" id="GO:0015979">
    <property type="term" value="P:photosynthesis"/>
    <property type="evidence" value="ECO:0007669"/>
    <property type="project" value="UniProtKB-KW"/>
</dbReference>
<dbReference type="InterPro" id="IPR044256">
    <property type="entry name" value="HCF244-like"/>
</dbReference>
<dbReference type="CDD" id="cd05243">
    <property type="entry name" value="SDR_a5"/>
    <property type="match status" value="1"/>
</dbReference>
<gene>
    <name evidence="4" type="ORF">N782_12945</name>
</gene>
<evidence type="ECO:0000313" key="4">
    <source>
        <dbReference type="EMBL" id="KGP72334.1"/>
    </source>
</evidence>
<dbReference type="AlphaFoldDB" id="A0A0A2T9Y8"/>
<evidence type="ECO:0000256" key="2">
    <source>
        <dbReference type="ARBA" id="ARBA00023276"/>
    </source>
</evidence>
<evidence type="ECO:0000256" key="1">
    <source>
        <dbReference type="ARBA" id="ARBA00022531"/>
    </source>
</evidence>
<keyword evidence="2" id="KW-0604">Photosystem II</keyword>